<protein>
    <recommendedName>
        <fullName evidence="7">Zinc ribbon domain-containing protein</fullName>
    </recommendedName>
</protein>
<dbReference type="RefSeq" id="WP_143846846.1">
    <property type="nucleotide sequence ID" value="NZ_VLXZ01000001.1"/>
</dbReference>
<evidence type="ECO:0000259" key="4">
    <source>
        <dbReference type="Pfam" id="PF25155"/>
    </source>
</evidence>
<dbReference type="InterPro" id="IPR056902">
    <property type="entry name" value="NTF2_YvbJ"/>
</dbReference>
<evidence type="ECO:0008006" key="7">
    <source>
        <dbReference type="Google" id="ProtNLM"/>
    </source>
</evidence>
<dbReference type="EMBL" id="VLXZ01000001">
    <property type="protein sequence ID" value="TSB48502.1"/>
    <property type="molecule type" value="Genomic_DNA"/>
</dbReference>
<gene>
    <name evidence="5" type="ORF">FN960_02820</name>
</gene>
<proteinExistence type="predicted"/>
<organism evidence="5 6">
    <name type="scientific">Alkalicoccobacillus porphyridii</name>
    <dbReference type="NCBI Taxonomy" id="2597270"/>
    <lineage>
        <taxon>Bacteria</taxon>
        <taxon>Bacillati</taxon>
        <taxon>Bacillota</taxon>
        <taxon>Bacilli</taxon>
        <taxon>Bacillales</taxon>
        <taxon>Bacillaceae</taxon>
        <taxon>Alkalicoccobacillus</taxon>
    </lineage>
</organism>
<accession>A0A554A494</accession>
<evidence type="ECO:0000313" key="6">
    <source>
        <dbReference type="Proteomes" id="UP000318521"/>
    </source>
</evidence>
<sequence>MKICPQCHTQNQDQPFCSKCGAKLPETASPQQTKEPMKTSKKILIGSVAGIAVLAGGLFFTGKALADKDRVVNSFLEAVADQNTKAIKKHLGSNREGLTVEDKHVEDFLVYLEEDEDAKAELIKKWLSEAESIDDPRMVSYYDGYYNDFPIYFTKTGKKWLLFDEYQFVMEAKPLYVESNIELDEITFTLDEEKVEPEYDEQGYFFGHHLPGIYQVTGNMENDFGVNEKSVEADLYYQDYYTLYFDLEIASLYMDSIINGTKLVLEDSKKELDVTSSPMEFGPLLTDGTLSYHLEADSPFGLLKSNSLPLYYENMDHALAPNDELKKELGEMINEYLLGYRVASQEKNVDKLVHASGVLYNWVEKEIHELKMWDEYFAGYLLESGIAWEQAEIFESASTWGVYVPVYEKWEQAVFNSGEIPELEHEEYHRIYEFAYQDDVWKMVDVNVNAYYFDPTETFEFSKEDQDEVSATEAVVKEGAKIKLSQYDADELIFSFASEYADAVRHGVPSYVDDYVTSDYKKKIEPNIMYFFDNGIDEYLINAEATNLSANDDGSYTMTTKEIYEIYHPKNGDKVKTFTTTYTVVYDEDDYYWKISELVGEPKEIKSEDI</sequence>
<keyword evidence="1" id="KW-1133">Transmembrane helix</keyword>
<reference evidence="5 6" key="1">
    <citation type="submission" date="2019-07" db="EMBL/GenBank/DDBJ databases">
        <authorList>
            <person name="Park Y.J."/>
            <person name="Jeong S.E."/>
            <person name="Jung H.S."/>
        </authorList>
    </citation>
    <scope>NUCLEOTIDE SEQUENCE [LARGE SCALE GENOMIC DNA]</scope>
    <source>
        <strain evidence="6">P16(2019)</strain>
    </source>
</reference>
<keyword evidence="6" id="KW-1185">Reference proteome</keyword>
<dbReference type="Pfam" id="PF25155">
    <property type="entry name" value="NTF2_YvbJ"/>
    <property type="match status" value="1"/>
</dbReference>
<evidence type="ECO:0000259" key="3">
    <source>
        <dbReference type="Pfam" id="PF22819"/>
    </source>
</evidence>
<dbReference type="InterPro" id="IPR054528">
    <property type="entry name" value="TcaA_5th"/>
</dbReference>
<keyword evidence="1" id="KW-0472">Membrane</keyword>
<feature type="domain" description="TcaA protein NTF2-like" evidence="3">
    <location>
        <begin position="488"/>
        <end position="597"/>
    </location>
</feature>
<evidence type="ECO:0000313" key="5">
    <source>
        <dbReference type="EMBL" id="TSB48502.1"/>
    </source>
</evidence>
<dbReference type="Pfam" id="PF22813">
    <property type="entry name" value="TcaA_2nd"/>
    <property type="match status" value="1"/>
</dbReference>
<dbReference type="Pfam" id="PF22819">
    <property type="entry name" value="TcaA_5th"/>
    <property type="match status" value="1"/>
</dbReference>
<dbReference type="OrthoDB" id="1682769at2"/>
<name>A0A554A494_9BACI</name>
<dbReference type="AlphaFoldDB" id="A0A554A494"/>
<evidence type="ECO:0000259" key="2">
    <source>
        <dbReference type="Pfam" id="PF22813"/>
    </source>
</evidence>
<feature type="transmembrane region" description="Helical" evidence="1">
    <location>
        <begin position="43"/>
        <end position="62"/>
    </location>
</feature>
<dbReference type="InterPro" id="IPR054529">
    <property type="entry name" value="TcaA_2nd"/>
</dbReference>
<feature type="domain" description="YvbJ-like NTF2-like" evidence="4">
    <location>
        <begin position="331"/>
        <end position="446"/>
    </location>
</feature>
<dbReference type="Proteomes" id="UP000318521">
    <property type="component" value="Unassembled WGS sequence"/>
</dbReference>
<comment type="caution">
    <text evidence="5">The sequence shown here is derived from an EMBL/GenBank/DDBJ whole genome shotgun (WGS) entry which is preliminary data.</text>
</comment>
<feature type="domain" description="TcaA second" evidence="2">
    <location>
        <begin position="68"/>
        <end position="170"/>
    </location>
</feature>
<evidence type="ECO:0000256" key="1">
    <source>
        <dbReference type="SAM" id="Phobius"/>
    </source>
</evidence>
<dbReference type="PANTHER" id="PTHR40038:SF1">
    <property type="entry name" value="MEMBRANE-ASSOCIATED PROTEIN TCAA"/>
    <property type="match status" value="1"/>
</dbReference>
<dbReference type="PANTHER" id="PTHR40038">
    <property type="entry name" value="MEMBRANE-ASSOCIATED PROTEIN TCAA"/>
    <property type="match status" value="1"/>
</dbReference>
<keyword evidence="1" id="KW-0812">Transmembrane</keyword>